<dbReference type="AlphaFoldDB" id="A0A6V7Q6E8"/>
<dbReference type="EMBL" id="LR862133">
    <property type="protein sequence ID" value="CAD1838590.1"/>
    <property type="molecule type" value="Genomic_DNA"/>
</dbReference>
<sequence length="145" mass="15791">MFQEGRRSQKHQKCIIEDLGEQIGENLHLADSALGDRSLVGETGPHKQCGRQRSSARKYCSRGPVPQSVSLVGGRSTEAVVSGVLHIGADVVVPQTVSVCECSFSSPMRLRVSRRLNLRVSQPWADRGGAVRSASVRRARTGPNW</sequence>
<reference evidence="1" key="1">
    <citation type="submission" date="2020-07" db="EMBL/GenBank/DDBJ databases">
        <authorList>
            <person name="Lin J."/>
        </authorList>
    </citation>
    <scope>NUCLEOTIDE SEQUENCE</scope>
</reference>
<proteinExistence type="predicted"/>
<protein>
    <submittedName>
        <fullName evidence="1">Uncharacterized protein</fullName>
    </submittedName>
</protein>
<gene>
    <name evidence="1" type="ORF">CB5_LOCUS21801</name>
</gene>
<name>A0A6V7Q6E8_ANACO</name>
<accession>A0A6V7Q6E8</accession>
<organism evidence="1">
    <name type="scientific">Ananas comosus var. bracteatus</name>
    <name type="common">red pineapple</name>
    <dbReference type="NCBI Taxonomy" id="296719"/>
    <lineage>
        <taxon>Eukaryota</taxon>
        <taxon>Viridiplantae</taxon>
        <taxon>Streptophyta</taxon>
        <taxon>Embryophyta</taxon>
        <taxon>Tracheophyta</taxon>
        <taxon>Spermatophyta</taxon>
        <taxon>Magnoliopsida</taxon>
        <taxon>Liliopsida</taxon>
        <taxon>Poales</taxon>
        <taxon>Bromeliaceae</taxon>
        <taxon>Bromelioideae</taxon>
        <taxon>Ananas</taxon>
    </lineage>
</organism>
<evidence type="ECO:0000313" key="1">
    <source>
        <dbReference type="EMBL" id="CAD1838590.1"/>
    </source>
</evidence>